<dbReference type="KEGG" id="ete:ETEE_4065"/>
<name>A0A076LR36_9GAMM</name>
<dbReference type="Proteomes" id="UP000028681">
    <property type="component" value="Chromosome"/>
</dbReference>
<evidence type="ECO:0000313" key="1">
    <source>
        <dbReference type="EMBL" id="AIJ10471.1"/>
    </source>
</evidence>
<protein>
    <submittedName>
        <fullName evidence="1">Uncharacterized protein</fullName>
    </submittedName>
</protein>
<dbReference type="AlphaFoldDB" id="A0A076LR36"/>
<gene>
    <name evidence="1" type="ORF">ETEE_4065</name>
</gene>
<evidence type="ECO:0000313" key="2">
    <source>
        <dbReference type="Proteomes" id="UP000028681"/>
    </source>
</evidence>
<proteinExistence type="predicted"/>
<dbReference type="HOGENOM" id="CLU_3250765_0_0_6"/>
<organism evidence="1 2">
    <name type="scientific">Edwardsiella anguillarum ET080813</name>
    <dbReference type="NCBI Taxonomy" id="667120"/>
    <lineage>
        <taxon>Bacteria</taxon>
        <taxon>Pseudomonadati</taxon>
        <taxon>Pseudomonadota</taxon>
        <taxon>Gammaproteobacteria</taxon>
        <taxon>Enterobacterales</taxon>
        <taxon>Hafniaceae</taxon>
        <taxon>Edwardsiella</taxon>
    </lineage>
</organism>
<dbReference type="EMBL" id="CP006664">
    <property type="protein sequence ID" value="AIJ10471.1"/>
    <property type="molecule type" value="Genomic_DNA"/>
</dbReference>
<accession>A0A076LR36</accession>
<reference evidence="1 2" key="1">
    <citation type="journal article" date="2012" name="PLoS ONE">
        <title>Edwardsiella comparative phylogenomics reveal the new intra/inter-species taxonomic relationships, virulence evolution and niche adaptation mechanisms.</title>
        <authorList>
            <person name="Yang M."/>
            <person name="Lv Y."/>
            <person name="Xiao J."/>
            <person name="Wu H."/>
            <person name="Zheng H."/>
            <person name="Liu Q."/>
            <person name="Zhang Y."/>
            <person name="Wang Q."/>
        </authorList>
    </citation>
    <scope>NUCLEOTIDE SEQUENCE [LARGE SCALE GENOMIC DNA]</scope>
    <source>
        <strain evidence="2">080813</strain>
    </source>
</reference>
<sequence length="42" mass="4918">MALSLYTPISGRYRRFTLKQQRILTHDTLYAFGIDNSHVVSF</sequence>